<name>A0A0B6Z7Z2_9EUPU</name>
<evidence type="ECO:0000313" key="1">
    <source>
        <dbReference type="EMBL" id="CEK64056.1"/>
    </source>
</evidence>
<protein>
    <submittedName>
        <fullName evidence="1">Uncharacterized protein</fullName>
    </submittedName>
</protein>
<proteinExistence type="predicted"/>
<gene>
    <name evidence="1" type="primary">ORF50491</name>
</gene>
<accession>A0A0B6Z7Z2</accession>
<reference evidence="1" key="1">
    <citation type="submission" date="2014-12" db="EMBL/GenBank/DDBJ databases">
        <title>Insight into the proteome of Arion vulgaris.</title>
        <authorList>
            <person name="Aradska J."/>
            <person name="Bulat T."/>
            <person name="Smidak R."/>
            <person name="Sarate P."/>
            <person name="Gangsoo J."/>
            <person name="Sialana F."/>
            <person name="Bilban M."/>
            <person name="Lubec G."/>
        </authorList>
    </citation>
    <scope>NUCLEOTIDE SEQUENCE</scope>
    <source>
        <tissue evidence="1">Skin</tissue>
    </source>
</reference>
<sequence>NTTDNVVESDGKDINITEIVRQIEKSTLFPKNDMSNKNDLNNMDQSDDSEVVLNKNIISKQKVYSTRTPKVVRSGEMLKTPSTGVSKSGVRLE</sequence>
<organism evidence="1">
    <name type="scientific">Arion vulgaris</name>
    <dbReference type="NCBI Taxonomy" id="1028688"/>
    <lineage>
        <taxon>Eukaryota</taxon>
        <taxon>Metazoa</taxon>
        <taxon>Spiralia</taxon>
        <taxon>Lophotrochozoa</taxon>
        <taxon>Mollusca</taxon>
        <taxon>Gastropoda</taxon>
        <taxon>Heterobranchia</taxon>
        <taxon>Euthyneura</taxon>
        <taxon>Panpulmonata</taxon>
        <taxon>Eupulmonata</taxon>
        <taxon>Stylommatophora</taxon>
        <taxon>Helicina</taxon>
        <taxon>Arionoidea</taxon>
        <taxon>Arionidae</taxon>
        <taxon>Arion</taxon>
    </lineage>
</organism>
<feature type="non-terminal residue" evidence="1">
    <location>
        <position position="93"/>
    </location>
</feature>
<dbReference type="EMBL" id="HACG01017191">
    <property type="protein sequence ID" value="CEK64056.1"/>
    <property type="molecule type" value="Transcribed_RNA"/>
</dbReference>
<feature type="non-terminal residue" evidence="1">
    <location>
        <position position="1"/>
    </location>
</feature>
<dbReference type="AlphaFoldDB" id="A0A0B6Z7Z2"/>